<protein>
    <submittedName>
        <fullName evidence="1">Uncharacterized protein</fullName>
    </submittedName>
</protein>
<dbReference type="AlphaFoldDB" id="A0A4V3FEC9"/>
<evidence type="ECO:0000313" key="1">
    <source>
        <dbReference type="EMBL" id="TDU66483.1"/>
    </source>
</evidence>
<evidence type="ECO:0000313" key="2">
    <source>
        <dbReference type="Proteomes" id="UP000295662"/>
    </source>
</evidence>
<reference evidence="1 2" key="1">
    <citation type="submission" date="2019-03" db="EMBL/GenBank/DDBJ databases">
        <title>Genomic Encyclopedia of Archaeal and Bacterial Type Strains, Phase II (KMG-II): from individual species to whole genera.</title>
        <authorList>
            <person name="Goeker M."/>
        </authorList>
    </citation>
    <scope>NUCLEOTIDE SEQUENCE [LARGE SCALE GENOMIC DNA]</scope>
    <source>
        <strain evidence="1 2">ATCC 25309</strain>
    </source>
</reference>
<organism evidence="1 2">
    <name type="scientific">Prosthecobacter fusiformis</name>
    <dbReference type="NCBI Taxonomy" id="48464"/>
    <lineage>
        <taxon>Bacteria</taxon>
        <taxon>Pseudomonadati</taxon>
        <taxon>Verrucomicrobiota</taxon>
        <taxon>Verrucomicrobiia</taxon>
        <taxon>Verrucomicrobiales</taxon>
        <taxon>Verrucomicrobiaceae</taxon>
        <taxon>Prosthecobacter</taxon>
    </lineage>
</organism>
<comment type="caution">
    <text evidence="1">The sequence shown here is derived from an EMBL/GenBank/DDBJ whole genome shotgun (WGS) entry which is preliminary data.</text>
</comment>
<sequence length="97" mass="10838">MEKGEVSRLPFCIDARLLVERQTSGWSFGREALIFSMNTALKAKYANHPLAQMILKEGLAIQDRFSPEPVYAKTGKGSLKSAGVEEIQEAKRRAKLK</sequence>
<dbReference type="Proteomes" id="UP000295662">
    <property type="component" value="Unassembled WGS sequence"/>
</dbReference>
<proteinExistence type="predicted"/>
<accession>A0A4V3FEC9</accession>
<dbReference type="EMBL" id="SOCA01000008">
    <property type="protein sequence ID" value="TDU66483.1"/>
    <property type="molecule type" value="Genomic_DNA"/>
</dbReference>
<gene>
    <name evidence="1" type="ORF">EI77_03578</name>
</gene>
<name>A0A4V3FEC9_9BACT</name>
<keyword evidence="2" id="KW-1185">Reference proteome</keyword>